<reference evidence="2 3" key="1">
    <citation type="submission" date="2020-09" db="EMBL/GenBank/DDBJ databases">
        <title>Parvimonas S3374 sp. nov.</title>
        <authorList>
            <person name="Buhl M."/>
        </authorList>
    </citation>
    <scope>NUCLEOTIDE SEQUENCE [LARGE SCALE GENOMIC DNA]</scope>
    <source>
        <strain evidence="2 3">S3374</strain>
    </source>
</reference>
<gene>
    <name evidence="2" type="ORF">IBJ83_02680</name>
</gene>
<keyword evidence="1" id="KW-0472">Membrane</keyword>
<comment type="caution">
    <text evidence="2">The sequence shown here is derived from an EMBL/GenBank/DDBJ whole genome shotgun (WGS) entry which is preliminary data.</text>
</comment>
<keyword evidence="1" id="KW-0812">Transmembrane</keyword>
<sequence>MIKKTNGFEIIITAIFLLSLSFYEISKYLDSFKYYKEIIIFYNIIICLFILFIIFFASKFLMKKIDNGKYKFLKSNFFKDFLIPILTFVFFIATFIIFFEIFYYIGYGKFDTEYLHNVFYFKVDYGKIFMDNFKETKGLFYSLLSVNALYVDVILSWFPFGLITLFINYCFKNNKNK</sequence>
<feature type="transmembrane region" description="Helical" evidence="1">
    <location>
        <begin position="7"/>
        <end position="26"/>
    </location>
</feature>
<evidence type="ECO:0000256" key="1">
    <source>
        <dbReference type="SAM" id="Phobius"/>
    </source>
</evidence>
<proteinExistence type="predicted"/>
<protein>
    <submittedName>
        <fullName evidence="2">Uncharacterized protein</fullName>
    </submittedName>
</protein>
<name>A0ABS1C814_9FIRM</name>
<dbReference type="EMBL" id="JACVDA010000006">
    <property type="protein sequence ID" value="MBK1468220.1"/>
    <property type="molecule type" value="Genomic_DNA"/>
</dbReference>
<keyword evidence="1" id="KW-1133">Transmembrane helix</keyword>
<accession>A0ABS1C814</accession>
<dbReference type="Proteomes" id="UP000823123">
    <property type="component" value="Unassembled WGS sequence"/>
</dbReference>
<evidence type="ECO:0000313" key="3">
    <source>
        <dbReference type="Proteomes" id="UP000823123"/>
    </source>
</evidence>
<evidence type="ECO:0000313" key="2">
    <source>
        <dbReference type="EMBL" id="MBK1468220.1"/>
    </source>
</evidence>
<dbReference type="RefSeq" id="WP_201275217.1">
    <property type="nucleotide sequence ID" value="NZ_JACVDA010000006.1"/>
</dbReference>
<feature type="transmembrane region" description="Helical" evidence="1">
    <location>
        <begin position="38"/>
        <end position="61"/>
    </location>
</feature>
<feature type="transmembrane region" description="Helical" evidence="1">
    <location>
        <begin position="148"/>
        <end position="171"/>
    </location>
</feature>
<feature type="transmembrane region" description="Helical" evidence="1">
    <location>
        <begin position="81"/>
        <end position="105"/>
    </location>
</feature>
<keyword evidence="3" id="KW-1185">Reference proteome</keyword>
<organism evidence="2 3">
    <name type="scientific">Parvimonas parva</name>
    <dbReference type="NCBI Taxonomy" id="2769485"/>
    <lineage>
        <taxon>Bacteria</taxon>
        <taxon>Bacillati</taxon>
        <taxon>Bacillota</taxon>
        <taxon>Tissierellia</taxon>
        <taxon>Tissierellales</taxon>
        <taxon>Peptoniphilaceae</taxon>
        <taxon>Parvimonas</taxon>
    </lineage>
</organism>